<dbReference type="Gene3D" id="2.60.40.2850">
    <property type="match status" value="1"/>
</dbReference>
<evidence type="ECO:0008006" key="6">
    <source>
        <dbReference type="Google" id="ProtNLM"/>
    </source>
</evidence>
<dbReference type="RefSeq" id="WP_000709112.1">
    <property type="nucleotide sequence ID" value="NZ_AZNI01000012.1"/>
</dbReference>
<proteinExistence type="predicted"/>
<protein>
    <recommendedName>
        <fullName evidence="6">Lactococcin 972 family bacteriocin</fullName>
    </recommendedName>
</protein>
<dbReference type="EMBL" id="LOMO01000050">
    <property type="protein sequence ID" value="KXY42850.1"/>
    <property type="molecule type" value="Genomic_DNA"/>
</dbReference>
<accession>A0A9X3JBQ0</accession>
<name>A0A9X3JBQ0_BACCE</name>
<dbReference type="AlphaFoldDB" id="A0A9X3JBQ0"/>
<feature type="signal peptide" evidence="1">
    <location>
        <begin position="1"/>
        <end position="24"/>
    </location>
</feature>
<gene>
    <name evidence="3" type="ORF">AT268_13855</name>
    <name evidence="2" type="ORF">TQ94_16165</name>
</gene>
<feature type="chain" id="PRO_5043277137" description="Lactococcin 972 family bacteriocin" evidence="1">
    <location>
        <begin position="25"/>
        <end position="134"/>
    </location>
</feature>
<dbReference type="Proteomes" id="UP000036243">
    <property type="component" value="Unassembled WGS sequence"/>
</dbReference>
<organism evidence="3 5">
    <name type="scientific">Bacillus cereus</name>
    <dbReference type="NCBI Taxonomy" id="1396"/>
    <lineage>
        <taxon>Bacteria</taxon>
        <taxon>Bacillati</taxon>
        <taxon>Bacillota</taxon>
        <taxon>Bacilli</taxon>
        <taxon>Bacillales</taxon>
        <taxon>Bacillaceae</taxon>
        <taxon>Bacillus</taxon>
        <taxon>Bacillus cereus group</taxon>
    </lineage>
</organism>
<dbReference type="Proteomes" id="UP000075476">
    <property type="component" value="Unassembled WGS sequence"/>
</dbReference>
<evidence type="ECO:0000313" key="2">
    <source>
        <dbReference type="EMBL" id="KMP16964.1"/>
    </source>
</evidence>
<reference evidence="3 5" key="2">
    <citation type="submission" date="2015-12" db="EMBL/GenBank/DDBJ databases">
        <title>Bacillus cereus Group isolate.</title>
        <authorList>
            <person name="Kovac J."/>
        </authorList>
    </citation>
    <scope>NUCLEOTIDE SEQUENCE [LARGE SCALE GENOMIC DNA]</scope>
    <source>
        <strain evidence="3 5">FSL K6-0073</strain>
    </source>
</reference>
<evidence type="ECO:0000256" key="1">
    <source>
        <dbReference type="SAM" id="SignalP"/>
    </source>
</evidence>
<dbReference type="EMBL" id="JYFW01000023">
    <property type="protein sequence ID" value="KMP16964.1"/>
    <property type="molecule type" value="Genomic_DNA"/>
</dbReference>
<evidence type="ECO:0000313" key="4">
    <source>
        <dbReference type="Proteomes" id="UP000036243"/>
    </source>
</evidence>
<sequence length="134" mass="14298">MKKAIIGAIAAGVLVVPASMNVFAAEKTVGKSEIVTADSTITEGFVADENNSGNKPQLYAGVTSGKADGGYWIRGKRDGNVISEYKHYTKQGRATVTNGKGVYNDGKWQKKDVFSKAKATWTSSGTNKANYDNK</sequence>
<reference evidence="2 4" key="1">
    <citation type="submission" date="2015-02" db="EMBL/GenBank/DDBJ databases">
        <title>Evolution of B. cereus sensu lato: Distribution, horizontal transfer and duplication of chromosomal virulence genes.</title>
        <authorList>
            <person name="Boehm M.-E."/>
            <person name="Huptas C."/>
            <person name="Krey V.M."/>
            <person name="Scherer S."/>
        </authorList>
    </citation>
    <scope>NUCLEOTIDE SEQUENCE [LARGE SCALE GENOMIC DNA]</scope>
    <source>
        <strain evidence="2 4">#17</strain>
    </source>
</reference>
<evidence type="ECO:0000313" key="5">
    <source>
        <dbReference type="Proteomes" id="UP000075476"/>
    </source>
</evidence>
<keyword evidence="1" id="KW-0732">Signal</keyword>
<evidence type="ECO:0000313" key="3">
    <source>
        <dbReference type="EMBL" id="KXY42850.1"/>
    </source>
</evidence>
<comment type="caution">
    <text evidence="3">The sequence shown here is derived from an EMBL/GenBank/DDBJ whole genome shotgun (WGS) entry which is preliminary data.</text>
</comment>